<dbReference type="Proteomes" id="UP000267630">
    <property type="component" value="Chromosome 3"/>
</dbReference>
<keyword evidence="1" id="KW-0472">Membrane</keyword>
<feature type="transmembrane region" description="Helical" evidence="1">
    <location>
        <begin position="145"/>
        <end position="163"/>
    </location>
</feature>
<evidence type="ECO:0000313" key="2">
    <source>
        <dbReference type="EMBL" id="VED46854.1"/>
    </source>
</evidence>
<feature type="transmembrane region" description="Helical" evidence="1">
    <location>
        <begin position="21"/>
        <end position="54"/>
    </location>
</feature>
<sequence length="294" mass="32819">MQNFWSFLTRELRDVPGRANYTLRLTLSCAVLIVLFMTLQIPFLAVALIVVFYVSQPNVLMIKLVSVVFFITVSVALGCVLLIIKWTYDYPLIRLVASVLLFFGAIYLMRVLGKLGLAFFVVALVVIYAQTFPSMTSQSEILVRLLLWLWVVINTAIVVTLLVNACFQQAFPGYQLKARIVVLLRQVAQLLVQPGPLKNQPTFKEIAENFAQLNALYKQATRSSPEMAADPQGWQSLMAAALHCYHLAALLQPGMTIPQSASSSPLRSRHWRRICAPTRCPHGRRSSPGIAPTA</sequence>
<gene>
    <name evidence="2" type="ORF">NCTC9997_01204</name>
</gene>
<proteinExistence type="predicted"/>
<feature type="transmembrane region" description="Helical" evidence="1">
    <location>
        <begin position="115"/>
        <end position="133"/>
    </location>
</feature>
<keyword evidence="1" id="KW-1133">Transmembrane helix</keyword>
<keyword evidence="3" id="KW-1185">Reference proteome</keyword>
<organism evidence="2 3">
    <name type="scientific">Raoultella terrigena</name>
    <name type="common">Klebsiella terrigena</name>
    <dbReference type="NCBI Taxonomy" id="577"/>
    <lineage>
        <taxon>Bacteria</taxon>
        <taxon>Pseudomonadati</taxon>
        <taxon>Pseudomonadota</taxon>
        <taxon>Gammaproteobacteria</taxon>
        <taxon>Enterobacterales</taxon>
        <taxon>Enterobacteriaceae</taxon>
        <taxon>Klebsiella/Raoultella group</taxon>
        <taxon>Raoultella</taxon>
    </lineage>
</organism>
<dbReference type="AlphaFoldDB" id="A0A7Z8Z6I0"/>
<dbReference type="EMBL" id="LR134253">
    <property type="protein sequence ID" value="VED46854.1"/>
    <property type="molecule type" value="Genomic_DNA"/>
</dbReference>
<evidence type="ECO:0000256" key="1">
    <source>
        <dbReference type="SAM" id="Phobius"/>
    </source>
</evidence>
<keyword evidence="1" id="KW-0812">Transmembrane</keyword>
<feature type="transmembrane region" description="Helical" evidence="1">
    <location>
        <begin position="60"/>
        <end position="84"/>
    </location>
</feature>
<accession>A0A7Z8Z6I0</accession>
<evidence type="ECO:0000313" key="3">
    <source>
        <dbReference type="Proteomes" id="UP000267630"/>
    </source>
</evidence>
<protein>
    <submittedName>
        <fullName evidence="2">Membrane fusion component of tripartite multidrug resistance system</fullName>
    </submittedName>
</protein>
<name>A0A7Z8Z6I0_RAOTE</name>
<reference evidence="2 3" key="1">
    <citation type="submission" date="2018-12" db="EMBL/GenBank/DDBJ databases">
        <authorList>
            <consortium name="Pathogen Informatics"/>
        </authorList>
    </citation>
    <scope>NUCLEOTIDE SEQUENCE [LARGE SCALE GENOMIC DNA]</scope>
    <source>
        <strain evidence="2 3">NCTC9997</strain>
    </source>
</reference>